<feature type="region of interest" description="Disordered" evidence="3">
    <location>
        <begin position="227"/>
        <end position="247"/>
    </location>
</feature>
<dbReference type="AlphaFoldDB" id="A0A1H6W7W1"/>
<dbReference type="Pfam" id="PF10099">
    <property type="entry name" value="RskA_C"/>
    <property type="match status" value="1"/>
</dbReference>
<dbReference type="GO" id="GO:0005886">
    <property type="term" value="C:plasma membrane"/>
    <property type="evidence" value="ECO:0007669"/>
    <property type="project" value="InterPro"/>
</dbReference>
<dbReference type="InterPro" id="IPR018764">
    <property type="entry name" value="RskA_C"/>
</dbReference>
<keyword evidence="4" id="KW-0472">Membrane</keyword>
<keyword evidence="7" id="KW-1185">Reference proteome</keyword>
<feature type="region of interest" description="Disordered" evidence="3">
    <location>
        <begin position="76"/>
        <end position="100"/>
    </location>
</feature>
<organism evidence="6 7">
    <name type="scientific">Demequina mangrovi</name>
    <dbReference type="NCBI Taxonomy" id="1043493"/>
    <lineage>
        <taxon>Bacteria</taxon>
        <taxon>Bacillati</taxon>
        <taxon>Actinomycetota</taxon>
        <taxon>Actinomycetes</taxon>
        <taxon>Micrococcales</taxon>
        <taxon>Demequinaceae</taxon>
        <taxon>Demequina</taxon>
    </lineage>
</organism>
<evidence type="ECO:0000256" key="2">
    <source>
        <dbReference type="ARBA" id="ARBA00023163"/>
    </source>
</evidence>
<keyword evidence="4" id="KW-1133">Transmembrane helix</keyword>
<keyword evidence="4" id="KW-0812">Transmembrane</keyword>
<dbReference type="OrthoDB" id="4328740at2"/>
<evidence type="ECO:0000256" key="3">
    <source>
        <dbReference type="SAM" id="MobiDB-lite"/>
    </source>
</evidence>
<keyword evidence="2" id="KW-0804">Transcription</keyword>
<dbReference type="eggNOG" id="COG5343">
    <property type="taxonomic scope" value="Bacteria"/>
</dbReference>
<sequence length="247" mass="25040">MRHCDEEELAALALGDPIDAAAAAHAAGCERCATEVEDLRAVAGRVQGAAGVELVAPPARVWTAIEAEIAADPRSSAVKVDEGDGVDEGPAVEPEDELARRRERRSPWVVGIAAAAAGAIIGGVAVGLVVSGGDDGGGTLVAQAPLADLATDAPAGSARVERRDDGTEVLVLDTPVPAAGDANLEVWLIDTDVVGMVSLGFLTGDHQEFEIPAGYDVADFPIVDVSVEPSDGDPTHSGDSVTRGVLG</sequence>
<proteinExistence type="predicted"/>
<dbReference type="EMBL" id="FNZI01000002">
    <property type="protein sequence ID" value="SEJ12993.1"/>
    <property type="molecule type" value="Genomic_DNA"/>
</dbReference>
<keyword evidence="1" id="KW-0805">Transcription regulation</keyword>
<evidence type="ECO:0000313" key="7">
    <source>
        <dbReference type="Proteomes" id="UP000183315"/>
    </source>
</evidence>
<name>A0A1H6W7W1_9MICO</name>
<accession>A0A1H6W7W1</accession>
<evidence type="ECO:0000256" key="1">
    <source>
        <dbReference type="ARBA" id="ARBA00023015"/>
    </source>
</evidence>
<evidence type="ECO:0000313" key="6">
    <source>
        <dbReference type="EMBL" id="SEJ12993.1"/>
    </source>
</evidence>
<feature type="transmembrane region" description="Helical" evidence="4">
    <location>
        <begin position="108"/>
        <end position="130"/>
    </location>
</feature>
<evidence type="ECO:0000256" key="4">
    <source>
        <dbReference type="SAM" id="Phobius"/>
    </source>
</evidence>
<evidence type="ECO:0000259" key="5">
    <source>
        <dbReference type="Pfam" id="PF10099"/>
    </source>
</evidence>
<dbReference type="Proteomes" id="UP000183315">
    <property type="component" value="Unassembled WGS sequence"/>
</dbReference>
<dbReference type="STRING" id="1043493.SAMN05421637_0881"/>
<dbReference type="RefSeq" id="WP_042213325.1">
    <property type="nucleotide sequence ID" value="NZ_BBLU01000003.1"/>
</dbReference>
<feature type="domain" description="Anti-sigma K factor RskA C-terminal" evidence="5">
    <location>
        <begin position="112"/>
        <end position="239"/>
    </location>
</feature>
<dbReference type="Gene3D" id="1.10.10.1320">
    <property type="entry name" value="Anti-sigma factor, zinc-finger domain"/>
    <property type="match status" value="1"/>
</dbReference>
<gene>
    <name evidence="6" type="ORF">SAMN05421637_0881</name>
</gene>
<reference evidence="7" key="1">
    <citation type="submission" date="2016-10" db="EMBL/GenBank/DDBJ databases">
        <authorList>
            <person name="Varghese N."/>
        </authorList>
    </citation>
    <scope>NUCLEOTIDE SEQUENCE [LARGE SCALE GENOMIC DNA]</scope>
    <source>
        <strain evidence="7">DSM 24868</strain>
    </source>
</reference>
<dbReference type="InterPro" id="IPR041916">
    <property type="entry name" value="Anti_sigma_zinc_sf"/>
</dbReference>
<protein>
    <submittedName>
        <fullName evidence="6">Anti-sigma-K factor rskA</fullName>
    </submittedName>
</protein>